<feature type="region of interest" description="Disordered" evidence="1">
    <location>
        <begin position="204"/>
        <end position="267"/>
    </location>
</feature>
<keyword evidence="2" id="KW-0472">Membrane</keyword>
<proteinExistence type="predicted"/>
<name>A0A6I3KSY5_9NOCA</name>
<dbReference type="EMBL" id="WMBB01000001">
    <property type="protein sequence ID" value="MTE11660.1"/>
    <property type="molecule type" value="Genomic_DNA"/>
</dbReference>
<evidence type="ECO:0000313" key="5">
    <source>
        <dbReference type="Proteomes" id="UP000432464"/>
    </source>
</evidence>
<comment type="caution">
    <text evidence="4">The sequence shown here is derived from an EMBL/GenBank/DDBJ whole genome shotgun (WGS) entry which is preliminary data.</text>
</comment>
<feature type="domain" description="Phage shock protein PspC N-terminal" evidence="3">
    <location>
        <begin position="27"/>
        <end position="82"/>
    </location>
</feature>
<dbReference type="RefSeq" id="WP_154786129.1">
    <property type="nucleotide sequence ID" value="NZ_WMBB01000001.1"/>
</dbReference>
<accession>A0A6I3KSY5</accession>
<evidence type="ECO:0000259" key="3">
    <source>
        <dbReference type="Pfam" id="PF04024"/>
    </source>
</evidence>
<feature type="transmembrane region" description="Helical" evidence="2">
    <location>
        <begin position="548"/>
        <end position="567"/>
    </location>
</feature>
<dbReference type="AlphaFoldDB" id="A0A6I3KSY5"/>
<gene>
    <name evidence="4" type="ORF">GLP40_02510</name>
</gene>
<feature type="compositionally biased region" description="Polar residues" evidence="1">
    <location>
        <begin position="388"/>
        <end position="401"/>
    </location>
</feature>
<evidence type="ECO:0000256" key="2">
    <source>
        <dbReference type="SAM" id="Phobius"/>
    </source>
</evidence>
<feature type="transmembrane region" description="Helical" evidence="2">
    <location>
        <begin position="492"/>
        <end position="511"/>
    </location>
</feature>
<evidence type="ECO:0000256" key="1">
    <source>
        <dbReference type="SAM" id="MobiDB-lite"/>
    </source>
</evidence>
<reference evidence="4 5" key="1">
    <citation type="submission" date="2019-11" db="EMBL/GenBank/DDBJ databases">
        <title>Nocardia sp. nov. CT2-14 isolated from soil.</title>
        <authorList>
            <person name="Kanchanasin P."/>
            <person name="Tanasupawat S."/>
            <person name="Yuki M."/>
            <person name="Kudo T."/>
        </authorList>
    </citation>
    <scope>NUCLEOTIDE SEQUENCE [LARGE SCALE GENOMIC DNA]</scope>
    <source>
        <strain evidence="4 5">CT2-14</strain>
    </source>
</reference>
<dbReference type="InterPro" id="IPR007168">
    <property type="entry name" value="Phageshock_PspC_N"/>
</dbReference>
<protein>
    <submittedName>
        <fullName evidence="4">PspC domain-containing protein</fullName>
    </submittedName>
</protein>
<keyword evidence="2" id="KW-1133">Transmembrane helix</keyword>
<feature type="region of interest" description="Disordered" evidence="1">
    <location>
        <begin position="293"/>
        <end position="455"/>
    </location>
</feature>
<keyword evidence="5" id="KW-1185">Reference proteome</keyword>
<evidence type="ECO:0000313" key="4">
    <source>
        <dbReference type="EMBL" id="MTE11660.1"/>
    </source>
</evidence>
<feature type="transmembrane region" description="Helical" evidence="2">
    <location>
        <begin position="127"/>
        <end position="146"/>
    </location>
</feature>
<feature type="transmembrane region" description="Helical" evidence="2">
    <location>
        <begin position="523"/>
        <end position="541"/>
    </location>
</feature>
<sequence length="674" mass="69174">MTRTSDWSKSAGRTGFSDQLHDLWQTRPMRFPKDGPVAGVAVGFGRRYNVDPVLVRVAFVVSALFGGAGIVLYLLSWLLLNQAGDQSSAAESLFGRGQSSQTSSKTIVLMVALGIAVSTMGPVGVGLGGSGVISFALMLAGWWLLYQRQPQPPAAYFEQTAADSLLNTGYPGTTNPYWTGYPGTNAVTFQTYGPYTTLPDHYEPDPVHTATGPESAAAQGMSQTGTGPGVPDADAAATAVLRTDPGDPGTAVLRRESSTPHSIPDTEAVTEVLNTRYASASAVADTVVLHKSGSASGPHLSGQPADSARIGSDAADQDASATGGQADAGAERATGSSRTGQVQPADPGTNDRYEIGGTGTAGSPGDPQDSVQRTVANAAGSVDLGKSRSPQATRTDGTPEQSADRTDTAGAPAAGSPVGDPAKPPALHRIPPTGDRPRAVFGPAPISPDFGPTPPGWDPLGVAPLAWELPEPGISVRQTGVQAPPRRPRSRLTAVTIGLAILAAAAAGSVAASGVDWMTPGRIGAAALAVIALGLIIGAFLRRGHGLMVLLAPLAGFVILASLVGPIEFDQGAMGDHRWAAATTSELLPEYHVSMGSGTLDLSRLQLTEDRDVALKVRMGDARVVLPPNLRVNTTCDVRMGDSNCLSGMSGPATGPVLNLTVDVQMGNAEVNRG</sequence>
<feature type="transmembrane region" description="Helical" evidence="2">
    <location>
        <begin position="53"/>
        <end position="81"/>
    </location>
</feature>
<dbReference type="Proteomes" id="UP000432464">
    <property type="component" value="Unassembled WGS sequence"/>
</dbReference>
<organism evidence="4 5">
    <name type="scientific">Nocardia aurantiaca</name>
    <dbReference type="NCBI Taxonomy" id="2675850"/>
    <lineage>
        <taxon>Bacteria</taxon>
        <taxon>Bacillati</taxon>
        <taxon>Actinomycetota</taxon>
        <taxon>Actinomycetes</taxon>
        <taxon>Mycobacteriales</taxon>
        <taxon>Nocardiaceae</taxon>
        <taxon>Nocardia</taxon>
    </lineage>
</organism>
<keyword evidence="2" id="KW-0812">Transmembrane</keyword>
<dbReference type="Pfam" id="PF04024">
    <property type="entry name" value="PspC"/>
    <property type="match status" value="1"/>
</dbReference>